<dbReference type="AlphaFoldDB" id="A0A8J2YBZ1"/>
<evidence type="ECO:0000259" key="1">
    <source>
        <dbReference type="SMART" id="SM00460"/>
    </source>
</evidence>
<feature type="domain" description="Transglutaminase-like" evidence="1">
    <location>
        <begin position="438"/>
        <end position="494"/>
    </location>
</feature>
<dbReference type="Proteomes" id="UP000625210">
    <property type="component" value="Unassembled WGS sequence"/>
</dbReference>
<evidence type="ECO:0000313" key="3">
    <source>
        <dbReference type="Proteomes" id="UP000625210"/>
    </source>
</evidence>
<sequence>MEMSSSGGNQWDRLALEKNQSLDLEKLQLSSYAEKAGAQLSSPRYQTFAVNERFRVKGSAARHAAFQSDVAWIEVVKKGTGSSEENTFSYYAPLREGRFDQDVRLFDGKGTYQVTVRLPSMEEEDRFYDIARFEVINVNPRKYRDIAYTRAGRQAGLYIEQPARGRVAADGRFKLQGRTKDLGVKRLMLRLEKGDRHWEQLISVKNGAFYTEVPLLYGKGEHKLTVMLPDPQRDRYFNEGASLLIDNRSSAKKEPIVYFKHYQERGVKLTYPLAGGDKADMKYRIRGQIDPDAPFAKETKHLIVQTKKDGLDATYFVPVKNYRFDGFFWLRFGPGKYEVTVNVPEITQEQRDYFRFFGVARFHVVNTAQKDLRNLLPSRGIQSDSPAIRQLAEDLTRGKRTDREKALAIYEYVAKTMDYDVHKFRTDAFEYDDSALKALREKTGVCQDYSFLAAALLRSIQMETRFVQGFAEGNRHAWIEVKVDGRWLTMDPTWGSGYLDGSGKFVKRYTTEYFDPNPAVFSKTHTRTGVLY</sequence>
<organism evidence="2 3">
    <name type="scientific">Marinithermofilum abyssi</name>
    <dbReference type="NCBI Taxonomy" id="1571185"/>
    <lineage>
        <taxon>Bacteria</taxon>
        <taxon>Bacillati</taxon>
        <taxon>Bacillota</taxon>
        <taxon>Bacilli</taxon>
        <taxon>Bacillales</taxon>
        <taxon>Thermoactinomycetaceae</taxon>
        <taxon>Marinithermofilum</taxon>
    </lineage>
</organism>
<dbReference type="SUPFAM" id="SSF54001">
    <property type="entry name" value="Cysteine proteinases"/>
    <property type="match status" value="1"/>
</dbReference>
<reference evidence="2" key="1">
    <citation type="journal article" date="2014" name="Int. J. Syst. Evol. Microbiol.">
        <title>Complete genome sequence of Corynebacterium casei LMG S-19264T (=DSM 44701T), isolated from a smear-ripened cheese.</title>
        <authorList>
            <consortium name="US DOE Joint Genome Institute (JGI-PGF)"/>
            <person name="Walter F."/>
            <person name="Albersmeier A."/>
            <person name="Kalinowski J."/>
            <person name="Ruckert C."/>
        </authorList>
    </citation>
    <scope>NUCLEOTIDE SEQUENCE</scope>
    <source>
        <strain evidence="2">CGMCC 1.15179</strain>
    </source>
</reference>
<protein>
    <recommendedName>
        <fullName evidence="1">Transglutaminase-like domain-containing protein</fullName>
    </recommendedName>
</protein>
<dbReference type="PANTHER" id="PTHR46333">
    <property type="entry name" value="CYTOKINESIS PROTEIN 3"/>
    <property type="match status" value="1"/>
</dbReference>
<dbReference type="SMART" id="SM00460">
    <property type="entry name" value="TGc"/>
    <property type="match status" value="1"/>
</dbReference>
<reference evidence="2" key="2">
    <citation type="submission" date="2020-09" db="EMBL/GenBank/DDBJ databases">
        <authorList>
            <person name="Sun Q."/>
            <person name="Zhou Y."/>
        </authorList>
    </citation>
    <scope>NUCLEOTIDE SEQUENCE</scope>
    <source>
        <strain evidence="2">CGMCC 1.15179</strain>
    </source>
</reference>
<dbReference type="InterPro" id="IPR052557">
    <property type="entry name" value="CAP/Cytokinesis_protein"/>
</dbReference>
<dbReference type="PANTHER" id="PTHR46333:SF2">
    <property type="entry name" value="CYTOKINESIS PROTEIN 3"/>
    <property type="match status" value="1"/>
</dbReference>
<accession>A0A8J2YBZ1</accession>
<dbReference type="InterPro" id="IPR038765">
    <property type="entry name" value="Papain-like_cys_pep_sf"/>
</dbReference>
<dbReference type="Gene3D" id="3.10.620.30">
    <property type="match status" value="1"/>
</dbReference>
<keyword evidence="3" id="KW-1185">Reference proteome</keyword>
<evidence type="ECO:0000313" key="2">
    <source>
        <dbReference type="EMBL" id="GGE09632.1"/>
    </source>
</evidence>
<dbReference type="GO" id="GO:0005737">
    <property type="term" value="C:cytoplasm"/>
    <property type="evidence" value="ECO:0007669"/>
    <property type="project" value="TreeGrafter"/>
</dbReference>
<name>A0A8J2YBZ1_9BACL</name>
<gene>
    <name evidence="2" type="ORF">GCM10011571_08680</name>
</gene>
<proteinExistence type="predicted"/>
<dbReference type="Pfam" id="PF01841">
    <property type="entry name" value="Transglut_core"/>
    <property type="match status" value="1"/>
</dbReference>
<comment type="caution">
    <text evidence="2">The sequence shown here is derived from an EMBL/GenBank/DDBJ whole genome shotgun (WGS) entry which is preliminary data.</text>
</comment>
<dbReference type="EMBL" id="BMHQ01000002">
    <property type="protein sequence ID" value="GGE09632.1"/>
    <property type="molecule type" value="Genomic_DNA"/>
</dbReference>
<dbReference type="InterPro" id="IPR002931">
    <property type="entry name" value="Transglutaminase-like"/>
</dbReference>